<evidence type="ECO:0000256" key="1">
    <source>
        <dbReference type="SAM" id="MobiDB-lite"/>
    </source>
</evidence>
<keyword evidence="2" id="KW-0732">Signal</keyword>
<evidence type="ECO:0000313" key="4">
    <source>
        <dbReference type="Proteomes" id="UP000626092"/>
    </source>
</evidence>
<dbReference type="EMBL" id="WJXA01000011">
    <property type="protein sequence ID" value="KAF7126968.1"/>
    <property type="molecule type" value="Genomic_DNA"/>
</dbReference>
<dbReference type="GO" id="GO:0050793">
    <property type="term" value="P:regulation of developmental process"/>
    <property type="evidence" value="ECO:0007669"/>
    <property type="project" value="InterPro"/>
</dbReference>
<organism evidence="3 4">
    <name type="scientific">Rhododendron simsii</name>
    <name type="common">Sims's rhododendron</name>
    <dbReference type="NCBI Taxonomy" id="118357"/>
    <lineage>
        <taxon>Eukaryota</taxon>
        <taxon>Viridiplantae</taxon>
        <taxon>Streptophyta</taxon>
        <taxon>Embryophyta</taxon>
        <taxon>Tracheophyta</taxon>
        <taxon>Spermatophyta</taxon>
        <taxon>Magnoliopsida</taxon>
        <taxon>eudicotyledons</taxon>
        <taxon>Gunneridae</taxon>
        <taxon>Pentapetalae</taxon>
        <taxon>asterids</taxon>
        <taxon>Ericales</taxon>
        <taxon>Ericaceae</taxon>
        <taxon>Ericoideae</taxon>
        <taxon>Rhodoreae</taxon>
        <taxon>Rhododendron</taxon>
    </lineage>
</organism>
<reference evidence="3" key="1">
    <citation type="submission" date="2019-11" db="EMBL/GenBank/DDBJ databases">
        <authorList>
            <person name="Liu Y."/>
            <person name="Hou J."/>
            <person name="Li T.-Q."/>
            <person name="Guan C.-H."/>
            <person name="Wu X."/>
            <person name="Wu H.-Z."/>
            <person name="Ling F."/>
            <person name="Zhang R."/>
            <person name="Shi X.-G."/>
            <person name="Ren J.-P."/>
            <person name="Chen E.-F."/>
            <person name="Sun J.-M."/>
        </authorList>
    </citation>
    <scope>NUCLEOTIDE SEQUENCE</scope>
    <source>
        <strain evidence="3">Adult_tree_wgs_1</strain>
        <tissue evidence="3">Leaves</tissue>
    </source>
</reference>
<feature type="signal peptide" evidence="2">
    <location>
        <begin position="1"/>
        <end position="33"/>
    </location>
</feature>
<name>A0A834LAX5_RHOSS</name>
<accession>A0A834LAX5</accession>
<dbReference type="AlphaFoldDB" id="A0A834LAX5"/>
<proteinExistence type="predicted"/>
<evidence type="ECO:0000313" key="3">
    <source>
        <dbReference type="EMBL" id="KAF7126968.1"/>
    </source>
</evidence>
<feature type="region of interest" description="Disordered" evidence="1">
    <location>
        <begin position="58"/>
        <end position="108"/>
    </location>
</feature>
<feature type="compositionally biased region" description="Basic and acidic residues" evidence="1">
    <location>
        <begin position="98"/>
        <end position="108"/>
    </location>
</feature>
<dbReference type="OrthoDB" id="1936010at2759"/>
<evidence type="ECO:0000256" key="2">
    <source>
        <dbReference type="SAM" id="SignalP"/>
    </source>
</evidence>
<dbReference type="PANTHER" id="PTHR34663:SF19">
    <property type="match status" value="1"/>
</dbReference>
<dbReference type="GO" id="GO:0045087">
    <property type="term" value="P:innate immune response"/>
    <property type="evidence" value="ECO:0007669"/>
    <property type="project" value="InterPro"/>
</dbReference>
<dbReference type="PANTHER" id="PTHR34663">
    <property type="entry name" value="OS06G0637400 PROTEIN"/>
    <property type="match status" value="1"/>
</dbReference>
<feature type="chain" id="PRO_5032995326" description="Transmembrane protein" evidence="2">
    <location>
        <begin position="34"/>
        <end position="108"/>
    </location>
</feature>
<comment type="caution">
    <text evidence="3">The sequence shown here is derived from an EMBL/GenBank/DDBJ whole genome shotgun (WGS) entry which is preliminary data.</text>
</comment>
<protein>
    <recommendedName>
        <fullName evidence="5">Transmembrane protein</fullName>
    </recommendedName>
</protein>
<gene>
    <name evidence="3" type="ORF">RHSIM_Rhsim11G0159900</name>
</gene>
<dbReference type="Proteomes" id="UP000626092">
    <property type="component" value="Unassembled WGS sequence"/>
</dbReference>
<sequence length="108" mass="11514">MGRRVQSLTTSFLLLILTLALATLLVLVPSTAARPLKDSRPELRGLSSNVRETKDFLGGFPLGSMKQSGPSPGIGHRSFIPVQKTLGKVKDSGPSPGEGHDYGDDNRT</sequence>
<keyword evidence="4" id="KW-1185">Reference proteome</keyword>
<dbReference type="InterPro" id="IPR044700">
    <property type="entry name" value="PIP2/PIPL1"/>
</dbReference>
<evidence type="ECO:0008006" key="5">
    <source>
        <dbReference type="Google" id="ProtNLM"/>
    </source>
</evidence>